<evidence type="ECO:0000256" key="2">
    <source>
        <dbReference type="ARBA" id="ARBA00006656"/>
    </source>
</evidence>
<dbReference type="AlphaFoldDB" id="A0A8C5HBU7"/>
<dbReference type="GO" id="GO:0005125">
    <property type="term" value="F:cytokine activity"/>
    <property type="evidence" value="ECO:0007669"/>
    <property type="project" value="TreeGrafter"/>
</dbReference>
<dbReference type="PANTHER" id="PTHR11848">
    <property type="entry name" value="TGF-BETA FAMILY"/>
    <property type="match status" value="1"/>
</dbReference>
<reference evidence="12" key="2">
    <citation type="submission" date="2025-08" db="UniProtKB">
        <authorList>
            <consortium name="Ensembl"/>
        </authorList>
    </citation>
    <scope>IDENTIFICATION</scope>
</reference>
<accession>A0A8C5HBU7</accession>
<feature type="domain" description="TGF-beta family profile" evidence="11">
    <location>
        <begin position="218"/>
        <end position="348"/>
    </location>
</feature>
<dbReference type="PROSITE" id="PS51362">
    <property type="entry name" value="TGF_BETA_2"/>
    <property type="match status" value="1"/>
</dbReference>
<evidence type="ECO:0000256" key="6">
    <source>
        <dbReference type="ARBA" id="ARBA00023157"/>
    </source>
</evidence>
<dbReference type="Pfam" id="PF00019">
    <property type="entry name" value="TGF_beta"/>
    <property type="match status" value="1"/>
</dbReference>
<keyword evidence="13" id="KW-1185">Reference proteome</keyword>
<dbReference type="PROSITE" id="PS00250">
    <property type="entry name" value="TGF_BETA_1"/>
    <property type="match status" value="1"/>
</dbReference>
<keyword evidence="3" id="KW-0964">Secreted</keyword>
<feature type="signal peptide" evidence="10">
    <location>
        <begin position="1"/>
        <end position="24"/>
    </location>
</feature>
<keyword evidence="6" id="KW-1015">Disulfide bond</keyword>
<reference evidence="12" key="1">
    <citation type="submission" date="2020-06" db="EMBL/GenBank/DDBJ databases">
        <authorList>
            <consortium name="Wellcome Sanger Institute Data Sharing"/>
        </authorList>
    </citation>
    <scope>NUCLEOTIDE SEQUENCE [LARGE SCALE GENOMIC DNA]</scope>
</reference>
<feature type="region of interest" description="Disordered" evidence="9">
    <location>
        <begin position="204"/>
        <end position="223"/>
    </location>
</feature>
<evidence type="ECO:0000313" key="12">
    <source>
        <dbReference type="Ensembl" id="ENSGWIP00000043130.1"/>
    </source>
</evidence>
<dbReference type="FunFam" id="2.10.90.10:FF:000001">
    <property type="entry name" value="Bone morphogenetic protein 4"/>
    <property type="match status" value="1"/>
</dbReference>
<dbReference type="GO" id="GO:0008083">
    <property type="term" value="F:growth factor activity"/>
    <property type="evidence" value="ECO:0007669"/>
    <property type="project" value="UniProtKB-KW"/>
</dbReference>
<keyword evidence="4 10" id="KW-0732">Signal</keyword>
<organism evidence="12 13">
    <name type="scientific">Gouania willdenowi</name>
    <name type="common">Blunt-snouted clingfish</name>
    <name type="synonym">Lepadogaster willdenowi</name>
    <dbReference type="NCBI Taxonomy" id="441366"/>
    <lineage>
        <taxon>Eukaryota</taxon>
        <taxon>Metazoa</taxon>
        <taxon>Chordata</taxon>
        <taxon>Craniata</taxon>
        <taxon>Vertebrata</taxon>
        <taxon>Euteleostomi</taxon>
        <taxon>Actinopterygii</taxon>
        <taxon>Neopterygii</taxon>
        <taxon>Teleostei</taxon>
        <taxon>Neoteleostei</taxon>
        <taxon>Acanthomorphata</taxon>
        <taxon>Ovalentaria</taxon>
        <taxon>Blenniimorphae</taxon>
        <taxon>Blenniiformes</taxon>
        <taxon>Gobiesocoidei</taxon>
        <taxon>Gobiesocidae</taxon>
        <taxon>Gobiesocinae</taxon>
        <taxon>Gouania</taxon>
    </lineage>
</organism>
<dbReference type="Ensembl" id="ENSGWIT00000046777.1">
    <property type="protein sequence ID" value="ENSGWIP00000043130.1"/>
    <property type="gene ID" value="ENSGWIG00000021570.1"/>
</dbReference>
<evidence type="ECO:0000256" key="8">
    <source>
        <dbReference type="RuleBase" id="RU000354"/>
    </source>
</evidence>
<evidence type="ECO:0000256" key="7">
    <source>
        <dbReference type="ARBA" id="ARBA00023180"/>
    </source>
</evidence>
<evidence type="ECO:0000313" key="13">
    <source>
        <dbReference type="Proteomes" id="UP000694680"/>
    </source>
</evidence>
<keyword evidence="7" id="KW-0325">Glycoprotein</keyword>
<dbReference type="Pfam" id="PF00688">
    <property type="entry name" value="TGFb_propeptide"/>
    <property type="match status" value="1"/>
</dbReference>
<protein>
    <recommendedName>
        <fullName evidence="11">TGF-beta family profile domain-containing protein</fullName>
    </recommendedName>
</protein>
<keyword evidence="5 8" id="KW-0339">Growth factor</keyword>
<evidence type="ECO:0000256" key="9">
    <source>
        <dbReference type="SAM" id="MobiDB-lite"/>
    </source>
</evidence>
<dbReference type="GO" id="GO:0005615">
    <property type="term" value="C:extracellular space"/>
    <property type="evidence" value="ECO:0007669"/>
    <property type="project" value="TreeGrafter"/>
</dbReference>
<evidence type="ECO:0000259" key="11">
    <source>
        <dbReference type="PROSITE" id="PS51362"/>
    </source>
</evidence>
<evidence type="ECO:0000256" key="4">
    <source>
        <dbReference type="ARBA" id="ARBA00022729"/>
    </source>
</evidence>
<dbReference type="InterPro" id="IPR001111">
    <property type="entry name" value="TGF-b_propeptide"/>
</dbReference>
<reference evidence="12" key="3">
    <citation type="submission" date="2025-09" db="UniProtKB">
        <authorList>
            <consortium name="Ensembl"/>
        </authorList>
    </citation>
    <scope>IDENTIFICATION</scope>
</reference>
<dbReference type="Gene3D" id="2.60.120.970">
    <property type="match status" value="1"/>
</dbReference>
<dbReference type="Gene3D" id="2.10.90.10">
    <property type="entry name" value="Cystine-knot cytokines"/>
    <property type="match status" value="1"/>
</dbReference>
<dbReference type="Proteomes" id="UP000694680">
    <property type="component" value="Chromosome 19"/>
</dbReference>
<evidence type="ECO:0000256" key="1">
    <source>
        <dbReference type="ARBA" id="ARBA00004613"/>
    </source>
</evidence>
<proteinExistence type="inferred from homology"/>
<dbReference type="CDD" id="cd13765">
    <property type="entry name" value="TGF_beta_ADMP"/>
    <property type="match status" value="1"/>
</dbReference>
<comment type="subcellular location">
    <subcellularLocation>
        <location evidence="1">Secreted</location>
    </subcellularLocation>
</comment>
<dbReference type="InterPro" id="IPR029034">
    <property type="entry name" value="Cystine-knot_cytokine"/>
</dbReference>
<evidence type="ECO:0000256" key="5">
    <source>
        <dbReference type="ARBA" id="ARBA00023030"/>
    </source>
</evidence>
<dbReference type="PANTHER" id="PTHR11848:SF277">
    <property type="entry name" value="TGF-BETA FAMILY PROFILE DOMAIN-CONTAINING PROTEIN"/>
    <property type="match status" value="1"/>
</dbReference>
<dbReference type="InterPro" id="IPR017948">
    <property type="entry name" value="TGFb_CS"/>
</dbReference>
<name>A0A8C5HBU7_GOUWI</name>
<dbReference type="SMART" id="SM00204">
    <property type="entry name" value="TGFB"/>
    <property type="match status" value="1"/>
</dbReference>
<dbReference type="InterPro" id="IPR001839">
    <property type="entry name" value="TGF-b_C"/>
</dbReference>
<dbReference type="SUPFAM" id="SSF57501">
    <property type="entry name" value="Cystine-knot cytokines"/>
    <property type="match status" value="1"/>
</dbReference>
<evidence type="ECO:0000256" key="3">
    <source>
        <dbReference type="ARBA" id="ARBA00022525"/>
    </source>
</evidence>
<dbReference type="GO" id="GO:0035239">
    <property type="term" value="P:tube morphogenesis"/>
    <property type="evidence" value="ECO:0007669"/>
    <property type="project" value="UniProtKB-ARBA"/>
</dbReference>
<feature type="chain" id="PRO_5034382871" description="TGF-beta family profile domain-containing protein" evidence="10">
    <location>
        <begin position="25"/>
        <end position="348"/>
    </location>
</feature>
<evidence type="ECO:0000256" key="10">
    <source>
        <dbReference type="SAM" id="SignalP"/>
    </source>
</evidence>
<sequence length="348" mass="38427">MNVTFHRIFFFFFCEVTGEQASYAARLQAVLGVKSSPGEPPVAPRRSAPQFMLDLFNAVSVRDKTPKTQTEVLFGNTVRSLEDKGEEGFHLFNMSSIGKDEKMIKVEFRCLTLLAFQVNVYEVLDSGDKPQRGNLITSRLMSLYSHGWEVFNVTQIVSKWIQGSQNNGIMMVVVHPTGFWRKSFDGGVKDGKAYLVLVSDDGRSGASGLSLPGKTHSLTRSSAPTPQEATFTFIFSSPRHPPTPCQRVPLYVDFDEIGWSGWIISPRGYHANHCKGSCPFPLGGGLSATNHATVLSIVHTLRLSSSVVGAPCCVPDRLESISLLYFDDEENVVLKQYDEMVAMSCGCH</sequence>
<comment type="similarity">
    <text evidence="2 8">Belongs to the TGF-beta family.</text>
</comment>
<dbReference type="InterPro" id="IPR015615">
    <property type="entry name" value="TGF-beta-rel"/>
</dbReference>